<gene>
    <name evidence="1" type="ORF">FHR20_002331</name>
</gene>
<dbReference type="EMBL" id="JAASQV010000002">
    <property type="protein sequence ID" value="NIJ65369.1"/>
    <property type="molecule type" value="Genomic_DNA"/>
</dbReference>
<dbReference type="Proteomes" id="UP000564677">
    <property type="component" value="Unassembled WGS sequence"/>
</dbReference>
<accession>A0A7X5ZW27</accession>
<evidence type="ECO:0000313" key="1">
    <source>
        <dbReference type="EMBL" id="NIJ65369.1"/>
    </source>
</evidence>
<keyword evidence="2" id="KW-1185">Reference proteome</keyword>
<dbReference type="InterPro" id="IPR036237">
    <property type="entry name" value="Xyl_isomerase-like_sf"/>
</dbReference>
<dbReference type="Gene3D" id="3.20.20.150">
    <property type="entry name" value="Divalent-metal-dependent TIM barrel enzymes"/>
    <property type="match status" value="1"/>
</dbReference>
<dbReference type="NCBIfam" id="NF003818">
    <property type="entry name" value="PRK05409.1"/>
    <property type="match status" value="1"/>
</dbReference>
<dbReference type="RefSeq" id="WP_167299777.1">
    <property type="nucleotide sequence ID" value="NZ_CP170557.1"/>
</dbReference>
<dbReference type="InterPro" id="IPR007801">
    <property type="entry name" value="MbnB/TglH/ChrH"/>
</dbReference>
<dbReference type="Pfam" id="PF05114">
    <property type="entry name" value="MbnB_TglH_ChrH"/>
    <property type="match status" value="1"/>
</dbReference>
<evidence type="ECO:0000313" key="2">
    <source>
        <dbReference type="Proteomes" id="UP000564677"/>
    </source>
</evidence>
<sequence>MTLPRLGLPNPGDGLGLREEHFPHLMSTPPESWGVDWFEAITENLLDNAGYGMRVFEHVAAHRPVVLHGVSLSIGSTAPLDMAYLGKLRALAERFRPLWISDHLCWTGVQGVNSHDLLPMPLTEAALAHVADRVHQVQDFLGRPLIVENPSTYLEFRASQMPEAEFLARLCEATGCGLLLDVNNVHVSSFNHAQDPIAYLEGIPAAHVVQVHLAGPSDHGTHLIDTHDAPVPDAVWPLYAWVWERCGPVATMVEWDAGIPEFDVVAAELAKARRVREGLSLAA</sequence>
<dbReference type="PANTHER" id="PTHR42194:SF1">
    <property type="entry name" value="UPF0276 PROTEIN HI_1600"/>
    <property type="match status" value="1"/>
</dbReference>
<protein>
    <submittedName>
        <fullName evidence="1">Uncharacterized protein</fullName>
    </submittedName>
</protein>
<organism evidence="1 2">
    <name type="scientific">Sphingomonas leidyi</name>
    <dbReference type="NCBI Taxonomy" id="68569"/>
    <lineage>
        <taxon>Bacteria</taxon>
        <taxon>Pseudomonadati</taxon>
        <taxon>Pseudomonadota</taxon>
        <taxon>Alphaproteobacteria</taxon>
        <taxon>Sphingomonadales</taxon>
        <taxon>Sphingomonadaceae</taxon>
        <taxon>Sphingomonas</taxon>
    </lineage>
</organism>
<dbReference type="PANTHER" id="PTHR42194">
    <property type="entry name" value="UPF0276 PROTEIN HI_1600"/>
    <property type="match status" value="1"/>
</dbReference>
<reference evidence="1 2" key="1">
    <citation type="submission" date="2020-03" db="EMBL/GenBank/DDBJ databases">
        <title>Genomic Encyclopedia of Type Strains, Phase IV (KMG-IV): sequencing the most valuable type-strain genomes for metagenomic binning, comparative biology and taxonomic classification.</title>
        <authorList>
            <person name="Goeker M."/>
        </authorList>
    </citation>
    <scope>NUCLEOTIDE SEQUENCE [LARGE SCALE GENOMIC DNA]</scope>
    <source>
        <strain evidence="1 2">DSM 4733</strain>
    </source>
</reference>
<dbReference type="SUPFAM" id="SSF51658">
    <property type="entry name" value="Xylose isomerase-like"/>
    <property type="match status" value="1"/>
</dbReference>
<proteinExistence type="predicted"/>
<name>A0A7X5ZW27_9SPHN</name>
<comment type="caution">
    <text evidence="1">The sequence shown here is derived from an EMBL/GenBank/DDBJ whole genome shotgun (WGS) entry which is preliminary data.</text>
</comment>
<dbReference type="AlphaFoldDB" id="A0A7X5ZW27"/>